<feature type="region of interest" description="Disordered" evidence="1">
    <location>
        <begin position="993"/>
        <end position="1027"/>
    </location>
</feature>
<dbReference type="InterPro" id="IPR052074">
    <property type="entry name" value="NonRcpt_TyrProt_Phosphatase"/>
</dbReference>
<keyword evidence="4" id="KW-1185">Reference proteome</keyword>
<evidence type="ECO:0000259" key="2">
    <source>
        <dbReference type="PROSITE" id="PS50106"/>
    </source>
</evidence>
<dbReference type="PANTHER" id="PTHR46900:SF2">
    <property type="entry name" value="TYROSINE-PROTEIN PHOSPHATASE NON-RECEPTOR TYPE 13"/>
    <property type="match status" value="1"/>
</dbReference>
<sequence>MTRDTANAAPVAAPRTKKIRNAAPAPPAAPVLHSPSELFTAEIPPPPYLRREKKGKKAPKPPVPEKPVGLAAKISFEETETKPEGLEKSLYPEIPQEHADRENNFAVESAPVFAEVPDKLTAVAVDELHADYETNVVLEPTADKGWEQHQDVSSNLESSSPEESIEDEVVNSEKENLEQEKCQPPKIIDEIFKSSLTEITEEPLGEKIIEITPEKLPGPSGNMDLDLPQYAFLSNPAPPIPAPLEPVPHINPMEPKRAFKVKPIDFGPLKVRESTSPSLEEMPKNLENTTSDLSDWKAKPESDLNNENQLLSAEANESSECKNLLRFDSVDEENVGFDDAVCEKSTEKDLLSELPPEVNVLQMPLQISVEISPNEDVFEGHGNGTSAFSVAAISPRESLQGVESIHQNFNNFTKHMLANDYVLIERTGKNEQSKAADSSPWAIGESAICDTIPEESPSFDVDWGTFGENECELKQEEQPAEVSNETPWSLLDHMTADDGEIAPSENDEDEIVEALEASAISLEEEDEKNCDDVMESELDQNIICDQVEEENERLYISDDEAATADLAAAAGTQEVPAVESNERDVNLEKSWGVLGLRLEMACLGDDENFAVVVAEVMSGGAAEYEGTIQPELNMTRDYVIHVRYLKSLPTNDGFVSDGEGNRRRKIPMASFQYTIPGSRSKKKRHPGKVIHAQVPRKRCRCTPAGDQILAVNGSPAGTLEETVRLFRVGPDVVNLRILRNAAPAVEMGSNVSCEKGLNRRSISSGNLDAPLPRASKVAHLANHNGSQTLNKHCGSLPNYLDRENDQENNNRVNNQLNMELKFHSVLPRDNGAPERLPPLLLPPPPLFHDPVNDQGYGSERSPEEEKPPLLLPKYPFINKENVFEVCLSRGSRGLGLSVTGGVDCANEPWPGLIRIKRLFPRQPAWQDGNLAPGDVLLEVNGVHLTGMTNYEALEVLRTTSPEVKLKVCRPPAGAGLLPVDPEDSEMKPVEDVLKPSIPLRHGDQASDDSNDEGEEKDAKDTGPESGEFTIEIRKVDKSLGFTLWKEDTSRLGHYVRALVKEPAVSDGRIRPGDKIMAVNDVEFSELSHEEAVAFLRKCGDVVTIKLYRDAAQTPLSFLSPTDGFRTFPRTRPLLRKEAMDMLHDLAGKKQGSPQDSNRHRRASDGHNHKSPHSSSPRKKLVQTPPSHLKAEKVDKPADVTDASGRAALQLSLQALADAKNSAERSESQSRSSSRPVSLDLSTPSSARKQKFQFMSPPFSGEDDEDDSSVIAGLSPPNEYPGPSSLVSQPASMPPMESSSAALFGKLQFQSAHLPSNQSPSLSACSDQEMCQNPHGLLKWKGVQLNPMSKTTTPVTPKLRLPPTDLQNVDGEVLIVELTRGWNSRLGFTLTAGEDGKTVIKQIYPDSVAFKDGRLKVGDHIVMVNDENMDLLSTPEVIDLVRKIRGTVAITIARKKEF</sequence>
<feature type="compositionally biased region" description="Basic and acidic residues" evidence="1">
    <location>
        <begin position="171"/>
        <end position="181"/>
    </location>
</feature>
<reference evidence="3 4" key="1">
    <citation type="submission" date="2020-04" db="EMBL/GenBank/DDBJ databases">
        <authorList>
            <person name="Alioto T."/>
            <person name="Alioto T."/>
            <person name="Gomez Garrido J."/>
        </authorList>
    </citation>
    <scope>NUCLEOTIDE SEQUENCE [LARGE SCALE GENOMIC DNA]</scope>
</reference>
<feature type="compositionally biased region" description="Basic residues" evidence="1">
    <location>
        <begin position="1168"/>
        <end position="1180"/>
    </location>
</feature>
<feature type="region of interest" description="Disordered" evidence="1">
    <location>
        <begin position="144"/>
        <end position="181"/>
    </location>
</feature>
<accession>A0A8S1C7I7</accession>
<feature type="domain" description="PDZ" evidence="2">
    <location>
        <begin position="884"/>
        <end position="971"/>
    </location>
</feature>
<organism evidence="3 4">
    <name type="scientific">Cloeon dipterum</name>
    <dbReference type="NCBI Taxonomy" id="197152"/>
    <lineage>
        <taxon>Eukaryota</taxon>
        <taxon>Metazoa</taxon>
        <taxon>Ecdysozoa</taxon>
        <taxon>Arthropoda</taxon>
        <taxon>Hexapoda</taxon>
        <taxon>Insecta</taxon>
        <taxon>Pterygota</taxon>
        <taxon>Palaeoptera</taxon>
        <taxon>Ephemeroptera</taxon>
        <taxon>Pisciforma</taxon>
        <taxon>Baetidae</taxon>
        <taxon>Cloeon</taxon>
    </lineage>
</organism>
<dbReference type="Proteomes" id="UP000494165">
    <property type="component" value="Unassembled WGS sequence"/>
</dbReference>
<evidence type="ECO:0000256" key="1">
    <source>
        <dbReference type="SAM" id="MobiDB-lite"/>
    </source>
</evidence>
<dbReference type="Gene3D" id="2.30.42.10">
    <property type="match status" value="4"/>
</dbReference>
<dbReference type="Pfam" id="PF00595">
    <property type="entry name" value="PDZ"/>
    <property type="match status" value="3"/>
</dbReference>
<dbReference type="InterPro" id="IPR036034">
    <property type="entry name" value="PDZ_sf"/>
</dbReference>
<dbReference type="SMART" id="SM00228">
    <property type="entry name" value="PDZ"/>
    <property type="match status" value="4"/>
</dbReference>
<feature type="compositionally biased region" description="Low complexity" evidence="1">
    <location>
        <begin position="1228"/>
        <end position="1241"/>
    </location>
</feature>
<proteinExistence type="predicted"/>
<feature type="domain" description="PDZ" evidence="2">
    <location>
        <begin position="1029"/>
        <end position="1110"/>
    </location>
</feature>
<feature type="domain" description="PDZ" evidence="2">
    <location>
        <begin position="704"/>
        <end position="741"/>
    </location>
</feature>
<feature type="domain" description="PDZ" evidence="2">
    <location>
        <begin position="1374"/>
        <end position="1455"/>
    </location>
</feature>
<dbReference type="PROSITE" id="PS50106">
    <property type="entry name" value="PDZ"/>
    <property type="match status" value="4"/>
</dbReference>
<dbReference type="EMBL" id="CADEPI010000014">
    <property type="protein sequence ID" value="CAB3364121.1"/>
    <property type="molecule type" value="Genomic_DNA"/>
</dbReference>
<feature type="region of interest" description="Disordered" evidence="1">
    <location>
        <begin position="844"/>
        <end position="869"/>
    </location>
</feature>
<feature type="compositionally biased region" description="Low complexity" evidence="1">
    <location>
        <begin position="153"/>
        <end position="162"/>
    </location>
</feature>
<gene>
    <name evidence="3" type="ORF">CLODIP_2_CD06972</name>
</gene>
<feature type="compositionally biased region" description="Low complexity" evidence="1">
    <location>
        <begin position="1287"/>
        <end position="1298"/>
    </location>
</feature>
<feature type="compositionally biased region" description="Basic and acidic residues" evidence="1">
    <location>
        <begin position="75"/>
        <end position="87"/>
    </location>
</feature>
<feature type="region of interest" description="Disordered" evidence="1">
    <location>
        <begin position="1146"/>
        <end position="1198"/>
    </location>
</feature>
<dbReference type="InterPro" id="IPR001478">
    <property type="entry name" value="PDZ"/>
</dbReference>
<feature type="region of interest" description="Disordered" evidence="1">
    <location>
        <begin position="274"/>
        <end position="301"/>
    </location>
</feature>
<protein>
    <recommendedName>
        <fullName evidence="2">PDZ domain-containing protein</fullName>
    </recommendedName>
</protein>
<evidence type="ECO:0000313" key="4">
    <source>
        <dbReference type="Proteomes" id="UP000494165"/>
    </source>
</evidence>
<dbReference type="OrthoDB" id="165498at2759"/>
<feature type="region of interest" description="Disordered" evidence="1">
    <location>
        <begin position="1"/>
        <end position="87"/>
    </location>
</feature>
<dbReference type="SUPFAM" id="SSF50156">
    <property type="entry name" value="PDZ domain-like"/>
    <property type="match status" value="4"/>
</dbReference>
<feature type="compositionally biased region" description="Acidic residues" evidence="1">
    <location>
        <begin position="1005"/>
        <end position="1015"/>
    </location>
</feature>
<feature type="region of interest" description="Disordered" evidence="1">
    <location>
        <begin position="1219"/>
        <end position="1298"/>
    </location>
</feature>
<dbReference type="PANTHER" id="PTHR46900">
    <property type="entry name" value="TYROSINE-PROTEIN PHOSPHATASE NON-RECEPTOR TYPE 13"/>
    <property type="match status" value="1"/>
</dbReference>
<comment type="caution">
    <text evidence="3">The sequence shown here is derived from an EMBL/GenBank/DDBJ whole genome shotgun (WGS) entry which is preliminary data.</text>
</comment>
<evidence type="ECO:0000313" key="3">
    <source>
        <dbReference type="EMBL" id="CAB3364121.1"/>
    </source>
</evidence>
<feature type="compositionally biased region" description="Basic and acidic residues" evidence="1">
    <location>
        <begin position="1188"/>
        <end position="1198"/>
    </location>
</feature>
<name>A0A8S1C7I7_9INSE</name>